<dbReference type="RefSeq" id="WP_189419114.1">
    <property type="nucleotide sequence ID" value="NZ_BMYZ01000002.1"/>
</dbReference>
<evidence type="ECO:0000256" key="2">
    <source>
        <dbReference type="SAM" id="Phobius"/>
    </source>
</evidence>
<feature type="region of interest" description="Disordered" evidence="1">
    <location>
        <begin position="47"/>
        <end position="78"/>
    </location>
</feature>
<keyword evidence="2" id="KW-1133">Transmembrane helix</keyword>
<feature type="compositionally biased region" description="Low complexity" evidence="1">
    <location>
        <begin position="47"/>
        <end position="60"/>
    </location>
</feature>
<keyword evidence="2" id="KW-0472">Membrane</keyword>
<comment type="caution">
    <text evidence="3">The sequence shown here is derived from an EMBL/GenBank/DDBJ whole genome shotgun (WGS) entry which is preliminary data.</text>
</comment>
<sequence length="164" mass="18735">MITITLTPQGQIAKRVVLTILRFFWASFVFIVTVLFALVCFLFGTPGKKQSSSKGGKSQGRNQKLPEKPIPQKPAKRLSQEVVYEPTAYVITLASDELHFREKIAALRRSGYRWHSGLNAWALPKVRLGNNHQNFEKIIGELKRVGYKWNGSCWTLYFPPSIRK</sequence>
<evidence type="ECO:0008006" key="5">
    <source>
        <dbReference type="Google" id="ProtNLM"/>
    </source>
</evidence>
<gene>
    <name evidence="3" type="ORF">GCM10011613_25060</name>
</gene>
<proteinExistence type="predicted"/>
<evidence type="ECO:0000256" key="1">
    <source>
        <dbReference type="SAM" id="MobiDB-lite"/>
    </source>
</evidence>
<evidence type="ECO:0000313" key="4">
    <source>
        <dbReference type="Proteomes" id="UP000619761"/>
    </source>
</evidence>
<dbReference type="Proteomes" id="UP000619761">
    <property type="component" value="Unassembled WGS sequence"/>
</dbReference>
<name>A0ABQ3B5J5_9GAMM</name>
<protein>
    <recommendedName>
        <fullName evidence="5">SPOR domain-containing protein</fullName>
    </recommendedName>
</protein>
<dbReference type="EMBL" id="BMYZ01000002">
    <property type="protein sequence ID" value="GGY79229.1"/>
    <property type="molecule type" value="Genomic_DNA"/>
</dbReference>
<accession>A0ABQ3B5J5</accession>
<feature type="transmembrane region" description="Helical" evidence="2">
    <location>
        <begin position="23"/>
        <end position="44"/>
    </location>
</feature>
<keyword evidence="4" id="KW-1185">Reference proteome</keyword>
<evidence type="ECO:0000313" key="3">
    <source>
        <dbReference type="EMBL" id="GGY79229.1"/>
    </source>
</evidence>
<reference evidence="4" key="1">
    <citation type="journal article" date="2019" name="Int. J. Syst. Evol. Microbiol.">
        <title>The Global Catalogue of Microorganisms (GCM) 10K type strain sequencing project: providing services to taxonomists for standard genome sequencing and annotation.</title>
        <authorList>
            <consortium name="The Broad Institute Genomics Platform"/>
            <consortium name="The Broad Institute Genome Sequencing Center for Infectious Disease"/>
            <person name="Wu L."/>
            <person name="Ma J."/>
        </authorList>
    </citation>
    <scope>NUCLEOTIDE SEQUENCE [LARGE SCALE GENOMIC DNA]</scope>
    <source>
        <strain evidence="4">KCTC 32239</strain>
    </source>
</reference>
<organism evidence="3 4">
    <name type="scientific">Cellvibrio zantedeschiae</name>
    <dbReference type="NCBI Taxonomy" id="1237077"/>
    <lineage>
        <taxon>Bacteria</taxon>
        <taxon>Pseudomonadati</taxon>
        <taxon>Pseudomonadota</taxon>
        <taxon>Gammaproteobacteria</taxon>
        <taxon>Cellvibrionales</taxon>
        <taxon>Cellvibrionaceae</taxon>
        <taxon>Cellvibrio</taxon>
    </lineage>
</organism>
<keyword evidence="2" id="KW-0812">Transmembrane</keyword>